<comment type="caution">
    <text evidence="2">The sequence shown here is derived from an EMBL/GenBank/DDBJ whole genome shotgun (WGS) entry which is preliminary data.</text>
</comment>
<gene>
    <name evidence="2" type="ORF">JJN12_10375</name>
</gene>
<dbReference type="RefSeq" id="WP_208429612.1">
    <property type="nucleotide sequence ID" value="NZ_JAEPRJ010000001.1"/>
</dbReference>
<feature type="transmembrane region" description="Helical" evidence="1">
    <location>
        <begin position="188"/>
        <end position="207"/>
    </location>
</feature>
<evidence type="ECO:0000313" key="3">
    <source>
        <dbReference type="Proteomes" id="UP000604730"/>
    </source>
</evidence>
<dbReference type="PANTHER" id="PTHR37305">
    <property type="entry name" value="INTEGRAL MEMBRANE PROTEIN-RELATED"/>
    <property type="match status" value="1"/>
</dbReference>
<feature type="transmembrane region" description="Helical" evidence="1">
    <location>
        <begin position="227"/>
        <end position="248"/>
    </location>
</feature>
<dbReference type="PANTHER" id="PTHR37305:SF1">
    <property type="entry name" value="MEMBRANE PROTEIN"/>
    <property type="match status" value="1"/>
</dbReference>
<evidence type="ECO:0000313" key="2">
    <source>
        <dbReference type="EMBL" id="MBK5898177.1"/>
    </source>
</evidence>
<sequence length="255" mass="28779">MAGYLRYEFYKQKKNKYYYLFFIIILASNITKAIPLINTDINWASFPLLAVPGTVLFLVLFTIFLATDLVASEYEKGILKLPIMVNGERKKLIKAKLLSLIIWIILLVVFDIGSSYIVGKVLLKQGATLVLDGQNILTKGVEIQGIEAIITVIISELSIIFPLISFGILMVFISLLVRKSSLVMGIGFLYYIISIISPDKARYLFLIKYIYKLPSFMIIGSGSLEPVIYILISLIIAVVLVIVNIFCFRMMEILK</sequence>
<feature type="transmembrane region" description="Helical" evidence="1">
    <location>
        <begin position="49"/>
        <end position="71"/>
    </location>
</feature>
<reference evidence="2 3" key="1">
    <citation type="submission" date="2021-01" db="EMBL/GenBank/DDBJ databases">
        <title>Isolation and description of Catonella massiliensis sp. nov., a novel Catonella species, isolated from a stable periodontitis subject.</title>
        <authorList>
            <person name="Antezack A."/>
            <person name="Boxberger M."/>
            <person name="La Scola B."/>
            <person name="Monnet-Corti V."/>
        </authorList>
    </citation>
    <scope>NUCLEOTIDE SEQUENCE [LARGE SCALE GENOMIC DNA]</scope>
    <source>
        <strain evidence="2 3">Marseille-Q4567</strain>
    </source>
</reference>
<keyword evidence="1" id="KW-0472">Membrane</keyword>
<accession>A0ABS1J224</accession>
<evidence type="ECO:0008006" key="4">
    <source>
        <dbReference type="Google" id="ProtNLM"/>
    </source>
</evidence>
<organism evidence="2 3">
    <name type="scientific">Catonella massiliensis</name>
    <dbReference type="NCBI Taxonomy" id="2799636"/>
    <lineage>
        <taxon>Bacteria</taxon>
        <taxon>Bacillati</taxon>
        <taxon>Bacillota</taxon>
        <taxon>Clostridia</taxon>
        <taxon>Lachnospirales</taxon>
        <taxon>Lachnospiraceae</taxon>
        <taxon>Catonella</taxon>
    </lineage>
</organism>
<proteinExistence type="predicted"/>
<feature type="transmembrane region" description="Helical" evidence="1">
    <location>
        <begin position="17"/>
        <end position="37"/>
    </location>
</feature>
<evidence type="ECO:0000256" key="1">
    <source>
        <dbReference type="SAM" id="Phobius"/>
    </source>
</evidence>
<protein>
    <recommendedName>
        <fullName evidence="4">ABC transporter permease</fullName>
    </recommendedName>
</protein>
<dbReference type="EMBL" id="JAEPRJ010000001">
    <property type="protein sequence ID" value="MBK5898177.1"/>
    <property type="molecule type" value="Genomic_DNA"/>
</dbReference>
<feature type="transmembrane region" description="Helical" evidence="1">
    <location>
        <begin position="97"/>
        <end position="118"/>
    </location>
</feature>
<keyword evidence="1" id="KW-1133">Transmembrane helix</keyword>
<feature type="transmembrane region" description="Helical" evidence="1">
    <location>
        <begin position="148"/>
        <end position="176"/>
    </location>
</feature>
<dbReference type="Proteomes" id="UP000604730">
    <property type="component" value="Unassembled WGS sequence"/>
</dbReference>
<keyword evidence="3" id="KW-1185">Reference proteome</keyword>
<keyword evidence="1" id="KW-0812">Transmembrane</keyword>
<name>A0ABS1J224_9FIRM</name>